<evidence type="ECO:0000313" key="17">
    <source>
        <dbReference type="Proteomes" id="UP001176961"/>
    </source>
</evidence>
<accession>A0AA36GVE1</accession>
<comment type="similarity">
    <text evidence="2">Belongs to the PI3/PI4-kinase family. ATM subfamily.</text>
</comment>
<reference evidence="16" key="1">
    <citation type="submission" date="2023-07" db="EMBL/GenBank/DDBJ databases">
        <authorList>
            <consortium name="CYATHOMIX"/>
        </authorList>
    </citation>
    <scope>NUCLEOTIDE SEQUENCE</scope>
    <source>
        <strain evidence="16">N/A</strain>
    </source>
</reference>
<dbReference type="Pfam" id="PF02259">
    <property type="entry name" value="FAT"/>
    <property type="match status" value="1"/>
</dbReference>
<dbReference type="PROSITE" id="PS50290">
    <property type="entry name" value="PI3_4_KINASE_3"/>
    <property type="match status" value="1"/>
</dbReference>
<dbReference type="GO" id="GO:0000723">
    <property type="term" value="P:telomere maintenance"/>
    <property type="evidence" value="ECO:0007669"/>
    <property type="project" value="TreeGrafter"/>
</dbReference>
<evidence type="ECO:0000256" key="2">
    <source>
        <dbReference type="ARBA" id="ARBA00010769"/>
    </source>
</evidence>
<name>A0AA36GVE1_CYLNA</name>
<dbReference type="EC" id="2.7.11.1" evidence="3"/>
<keyword evidence="10" id="KW-0234">DNA repair</keyword>
<keyword evidence="8" id="KW-0418">Kinase</keyword>
<comment type="caution">
    <text evidence="16">The sequence shown here is derived from an EMBL/GenBank/DDBJ whole genome shotgun (WGS) entry which is preliminary data.</text>
</comment>
<dbReference type="GO" id="GO:0000077">
    <property type="term" value="P:DNA damage checkpoint signaling"/>
    <property type="evidence" value="ECO:0007669"/>
    <property type="project" value="TreeGrafter"/>
</dbReference>
<dbReference type="GO" id="GO:0004674">
    <property type="term" value="F:protein serine/threonine kinase activity"/>
    <property type="evidence" value="ECO:0007669"/>
    <property type="project" value="UniProtKB-KW"/>
</dbReference>
<evidence type="ECO:0000256" key="5">
    <source>
        <dbReference type="ARBA" id="ARBA00022679"/>
    </source>
</evidence>
<evidence type="ECO:0000259" key="13">
    <source>
        <dbReference type="PROSITE" id="PS50290"/>
    </source>
</evidence>
<dbReference type="Pfam" id="PF25030">
    <property type="entry name" value="M-HEAT_ATR"/>
    <property type="match status" value="1"/>
</dbReference>
<dbReference type="InterPro" id="IPR018936">
    <property type="entry name" value="PI3/4_kinase_CS"/>
</dbReference>
<dbReference type="Gene3D" id="1.10.1070.11">
    <property type="entry name" value="Phosphatidylinositol 3-/4-kinase, catalytic domain"/>
    <property type="match status" value="1"/>
</dbReference>
<dbReference type="SUPFAM" id="SSF48371">
    <property type="entry name" value="ARM repeat"/>
    <property type="match status" value="1"/>
</dbReference>
<evidence type="ECO:0000256" key="8">
    <source>
        <dbReference type="ARBA" id="ARBA00022777"/>
    </source>
</evidence>
<dbReference type="EMBL" id="CATQJL010000223">
    <property type="protein sequence ID" value="CAJ0598793.1"/>
    <property type="molecule type" value="Genomic_DNA"/>
</dbReference>
<evidence type="ECO:0000256" key="10">
    <source>
        <dbReference type="ARBA" id="ARBA00023204"/>
    </source>
</evidence>
<proteinExistence type="inferred from homology"/>
<evidence type="ECO:0000259" key="15">
    <source>
        <dbReference type="PROSITE" id="PS51190"/>
    </source>
</evidence>
<evidence type="ECO:0000256" key="12">
    <source>
        <dbReference type="ARBA" id="ARBA00024420"/>
    </source>
</evidence>
<keyword evidence="9" id="KW-0067">ATP-binding</keyword>
<keyword evidence="6" id="KW-0547">Nucleotide-binding</keyword>
<dbReference type="InterPro" id="IPR003151">
    <property type="entry name" value="PIK-rel_kinase_FAT"/>
</dbReference>
<comment type="subcellular location">
    <subcellularLocation>
        <location evidence="1">Nucleus</location>
    </subcellularLocation>
</comment>
<dbReference type="InterPro" id="IPR014009">
    <property type="entry name" value="PIK_FAT"/>
</dbReference>
<dbReference type="InterPro" id="IPR057564">
    <property type="entry name" value="HEAT_ATR"/>
</dbReference>
<dbReference type="Pfam" id="PF02260">
    <property type="entry name" value="FATC"/>
    <property type="match status" value="1"/>
</dbReference>
<dbReference type="SUPFAM" id="SSF56112">
    <property type="entry name" value="Protein kinase-like (PK-like)"/>
    <property type="match status" value="1"/>
</dbReference>
<evidence type="ECO:0000313" key="16">
    <source>
        <dbReference type="EMBL" id="CAJ0598793.1"/>
    </source>
</evidence>
<dbReference type="Pfam" id="PF23593">
    <property type="entry name" value="HEAT_ATR"/>
    <property type="match status" value="1"/>
</dbReference>
<dbReference type="SMART" id="SM00146">
    <property type="entry name" value="PI3Kc"/>
    <property type="match status" value="1"/>
</dbReference>
<evidence type="ECO:0000256" key="7">
    <source>
        <dbReference type="ARBA" id="ARBA00022763"/>
    </source>
</evidence>
<evidence type="ECO:0000256" key="9">
    <source>
        <dbReference type="ARBA" id="ARBA00022840"/>
    </source>
</evidence>
<dbReference type="InterPro" id="IPR036940">
    <property type="entry name" value="PI3/4_kinase_cat_sf"/>
</dbReference>
<evidence type="ECO:0000256" key="11">
    <source>
        <dbReference type="ARBA" id="ARBA00023242"/>
    </source>
</evidence>
<evidence type="ECO:0000256" key="1">
    <source>
        <dbReference type="ARBA" id="ARBA00004123"/>
    </source>
</evidence>
<organism evidence="16 17">
    <name type="scientific">Cylicocyclus nassatus</name>
    <name type="common">Nematode worm</name>
    <dbReference type="NCBI Taxonomy" id="53992"/>
    <lineage>
        <taxon>Eukaryota</taxon>
        <taxon>Metazoa</taxon>
        <taxon>Ecdysozoa</taxon>
        <taxon>Nematoda</taxon>
        <taxon>Chromadorea</taxon>
        <taxon>Rhabditida</taxon>
        <taxon>Rhabditina</taxon>
        <taxon>Rhabditomorpha</taxon>
        <taxon>Strongyloidea</taxon>
        <taxon>Strongylidae</taxon>
        <taxon>Cylicocyclus</taxon>
    </lineage>
</organism>
<dbReference type="GO" id="GO:0005694">
    <property type="term" value="C:chromosome"/>
    <property type="evidence" value="ECO:0007669"/>
    <property type="project" value="TreeGrafter"/>
</dbReference>
<dbReference type="InterPro" id="IPR050517">
    <property type="entry name" value="DDR_Repair_Kinase"/>
</dbReference>
<dbReference type="GO" id="GO:0006281">
    <property type="term" value="P:DNA repair"/>
    <property type="evidence" value="ECO:0007669"/>
    <property type="project" value="UniProtKB-KW"/>
</dbReference>
<feature type="domain" description="PI3K/PI4K catalytic" evidence="13">
    <location>
        <begin position="2232"/>
        <end position="2541"/>
    </location>
</feature>
<dbReference type="CDD" id="cd00892">
    <property type="entry name" value="PIKKc_ATR"/>
    <property type="match status" value="1"/>
</dbReference>
<dbReference type="Proteomes" id="UP001176961">
    <property type="component" value="Unassembled WGS sequence"/>
</dbReference>
<dbReference type="InterPro" id="IPR016024">
    <property type="entry name" value="ARM-type_fold"/>
</dbReference>
<dbReference type="PROSITE" id="PS00916">
    <property type="entry name" value="PI3_4_KINASE_2"/>
    <property type="match status" value="1"/>
</dbReference>
<dbReference type="SMART" id="SM01343">
    <property type="entry name" value="FATC"/>
    <property type="match status" value="1"/>
</dbReference>
<evidence type="ECO:0000256" key="4">
    <source>
        <dbReference type="ARBA" id="ARBA00022527"/>
    </source>
</evidence>
<dbReference type="PROSITE" id="PS51189">
    <property type="entry name" value="FAT"/>
    <property type="match status" value="1"/>
</dbReference>
<dbReference type="PROSITE" id="PS51190">
    <property type="entry name" value="FATC"/>
    <property type="match status" value="1"/>
</dbReference>
<dbReference type="PANTHER" id="PTHR11139:SF69">
    <property type="entry name" value="SERINE_THREONINE-PROTEIN KINASE ATR"/>
    <property type="match status" value="1"/>
</dbReference>
<dbReference type="InterPro" id="IPR000403">
    <property type="entry name" value="PI3/4_kinase_cat_dom"/>
</dbReference>
<dbReference type="InterPro" id="IPR003152">
    <property type="entry name" value="FATC_dom"/>
</dbReference>
<sequence length="2582" mass="293920">MMRGTDQITSNGLDADMHRDIACTEKLLKIGERFYHATDSDSRRRLLPQILDTIYELVDLKYDKMIRADALLTSSTFDDHRQQLMFVFTCLDHCHQFEELSDDFLEWIMSRFIRSRMSIVVNAKFGGFLQEKILHLASLINDKQSFLTHIVMQLARLVNGGNDFSLSKATGKYDTHTDLVNVLDCRGTVYSSLLDVIRHVNFKYESLSCRTLQILWLSLVKICAEGHPRLKTTCVLLFQRLLSLDLGNEIVCRLVFDVIMATEEFIVREINSTDGLETLIQAHESCLKVLMELLRDMEHKKSFDNIAVSVILSWGIRAAELASRFDVIPFRFELITTSVSRLLSRLQGDLPKEHLDLMNRLADLVQVLVEHLLSVDVTHNGSVVDHLQPYFSFLLNSDYLSSQNERSQWIITYCESQWQTLMSNGKHGDAMKIRRIATASLALCKGEKASSVFKSILPSEQQLIQVIEAASKLGPTAASVLLNVFELVGDLVSHQTAFPTSSLVAFLSLPWLMDPELQLQSKRHMASVPLLKEMNRLARLNLPIADEKILEYTLSAMSMMQGFCDWRRTILLSAMSLPRPILVQAALSHLAMFVSSLDTPSLHRLLTPAVQLASNPSFRHLDIDMACVLNALSHSLCASHSESQVRENAVECSACERMMAGMELPEQDKVQQLSGLPDLLLKVLTDVKYNKEKHIRLDAAALLFTTFCHVLYSPDVYMKLAKASLYLINDEDEDVRSVYKSAFKVIVSSAWSSELSDDIFVEQFCKAYPLDCDQTMAEASNTFVILAAKYSKCFRLASNSLHQLFVRALRYPGSISIFDDCKLTIQQLAAQEFKEGRDVRRFFARRKRVFCQNLVDEVFVAVSRGDHTEEVLDEELDDFLVSAHELFGFDNLCSFVRSAVYIVPFVLLSDAKYKRVSVQFLDRIRAHLAKHRQDLVAEYFPSVLERPLNSAQKKSLKSFIKEYCNLDLRYFFYTKRFLCTVYALRSISLDTPGYLEILQTIRGTQRDIKEPFSLTSVMKFNCEYLGFLLSFRRSLLDDDHYEQRDVLLSSLATIIRLVDQKFLEEISHKIMVVLRAATFVGEGSVAVWSEFVQRLSDGMLANLLPKILIAIQPLLKFPATNNLLDSIFDRRKPLEIEQSEAFERTALVLLNSEAGDSSRINFHLKRTCSNDTTEHIISSCVRMLLEECDTVGRVVLHKLLTVLDGNPLPDSLSAELIPALLHTMRSCSDSALRVLSAQCLGKIGAVDPGRIGSSGLGLANNQKKIAFVDDAKEFYIDILERAWRVYSNILDADVLDQVEYALQSLLSELVGKTDEFGIMERLSEECRRDIEPFRSSSLVQTHDRKGPIKERPIVDHSSGYEEWLLQCFIIGVPKVRQHPEKELFKALKWIVFAKDAVFTRHVLPQLIVRLILENNELMIKEYRNEMTSVLERVVTNAAGWMRLAAHVVFSVLDTLEQYAIRRMAKKRPNDKELERTQTFLSYVFSQKTSNGSLLVVEAAERCQCLHRALRWCEQHEIKQDELGGNIFDRNHFYTLQRIYTQLQNVDGVLGAFECISACTSPTADERILALEANGDYNEALPLYSQSANNKELQLIKCLLRLNQPQLALNTAISLYESEEEKSPQIVGALTSSQLEATWHLRDWGNLEKMIQKCDPLLDRNDCSWGASCASILCAVKRRESAKLTERILAARERLVERITAKTIEDSNTYAQAYKYIANLHILDEIDESTNTLSLLSSNRSVDLDAVLAKWQNRSECVTQCSNILEPILLVRRELLRASADAGAVERRDVDNALTQLLVQSCRLARQSGHVQIAWTFLVEAKALGVNLKDVGMEEARFEFQKGNQSQAIGLLSKLLTTKFADMNKLFTSFVQWHETGAKSSAGSPDVLVKKTSRESRAAFAEVQLLRAEYMLKSGAVAANDLYQIYLSLQKFDVPSEDLHYRVAVFCDGMYSLDTEKVRSDLVANILKSYANALRFGRNHLFHAMPRMLTIWLDVSQKKTGTMQTRGSDARSIEMNHRDNNDIAQMNTEISRAFRQLDSYTFYTAFPQLISRIVHPNSSVFTTLKAILADLICKYPHQCLWQSIAVYRTVPWQKNIRQERCAQVFAVVKNKRHNMDVLIDQYDYVASILIELAEKKIKACGSFSDLPKVAPRLHNFFERGELCNDLLMGAKERGLSGMRTVTPTVMIPLTEMLEHALPKDFSDKVCQFSQFVMDASTPAESPTELPEVFICSVDPEYLVLKSMLRPKRIALRGGDGRRYLIMCKPNDELRKDARFMDVNRMMNSLMRQNADARRRQLFVRTFSVIPLQEAGGIVEWVPNLTPYRGVLQPLFEEKGDPLPDAQWFANWNASSSLEDRLEKMRTFFYRRYPLVMAEWFRRQFLDPSVWYAARLAYSRSCAVMSMIGFVLGLGDRHGENILIDVTEGCVVHVDFNLIFHKGEYLPVREVVPFRLTRNMVNGFGPTGVEGSFRRSCESTLRVMRENKDTLLTVIQTFVHDPLLEWINTEARAQQNRGRGQQKVNAPSTESVQLILKRLEGHIVSPEVYKHKFSCAPMSLEGQVAKLIDIASDEKNLAQMYIGWGPFI</sequence>
<keyword evidence="17" id="KW-1185">Reference proteome</keyword>
<dbReference type="GO" id="GO:0005524">
    <property type="term" value="F:ATP binding"/>
    <property type="evidence" value="ECO:0007669"/>
    <property type="project" value="UniProtKB-KW"/>
</dbReference>
<dbReference type="InterPro" id="IPR011009">
    <property type="entry name" value="Kinase-like_dom_sf"/>
</dbReference>
<dbReference type="InterPro" id="IPR056802">
    <property type="entry name" value="ATR-like_M-HEAT"/>
</dbReference>
<dbReference type="Pfam" id="PF00454">
    <property type="entry name" value="PI3_PI4_kinase"/>
    <property type="match status" value="1"/>
</dbReference>
<evidence type="ECO:0000256" key="6">
    <source>
        <dbReference type="ARBA" id="ARBA00022741"/>
    </source>
</evidence>
<evidence type="ECO:0000259" key="14">
    <source>
        <dbReference type="PROSITE" id="PS51189"/>
    </source>
</evidence>
<feature type="domain" description="FAT" evidence="14">
    <location>
        <begin position="1494"/>
        <end position="2088"/>
    </location>
</feature>
<dbReference type="GO" id="GO:0005634">
    <property type="term" value="C:nucleus"/>
    <property type="evidence" value="ECO:0007669"/>
    <property type="project" value="UniProtKB-SubCell"/>
</dbReference>
<keyword evidence="7" id="KW-0227">DNA damage</keyword>
<keyword evidence="4" id="KW-0723">Serine/threonine-protein kinase</keyword>
<dbReference type="PANTHER" id="PTHR11139">
    <property type="entry name" value="ATAXIA TELANGIECTASIA MUTATED ATM -RELATED"/>
    <property type="match status" value="1"/>
</dbReference>
<gene>
    <name evidence="16" type="ORF">CYNAS_LOCUS10776</name>
</gene>
<keyword evidence="5" id="KW-0808">Transferase</keyword>
<evidence type="ECO:0000256" key="3">
    <source>
        <dbReference type="ARBA" id="ARBA00012513"/>
    </source>
</evidence>
<dbReference type="Gene3D" id="3.30.1010.10">
    <property type="entry name" value="Phosphatidylinositol 3-kinase Catalytic Subunit, Chain A, domain 4"/>
    <property type="match status" value="1"/>
</dbReference>
<protein>
    <recommendedName>
        <fullName evidence="12">Serine/threonine-protein kinase ATR</fullName>
        <ecNumber evidence="3">2.7.11.1</ecNumber>
    </recommendedName>
</protein>
<keyword evidence="11" id="KW-0539">Nucleus</keyword>
<feature type="domain" description="FATC" evidence="15">
    <location>
        <begin position="2550"/>
        <end position="2582"/>
    </location>
</feature>